<evidence type="ECO:0000256" key="1">
    <source>
        <dbReference type="ARBA" id="ARBA00004141"/>
    </source>
</evidence>
<evidence type="ECO:0000256" key="3">
    <source>
        <dbReference type="ARBA" id="ARBA00022448"/>
    </source>
</evidence>
<evidence type="ECO:0000256" key="5">
    <source>
        <dbReference type="ARBA" id="ARBA00022970"/>
    </source>
</evidence>
<evidence type="ECO:0000259" key="10">
    <source>
        <dbReference type="Pfam" id="PF01490"/>
    </source>
</evidence>
<gene>
    <name evidence="11" type="ORF">EX30DRAFT_341012</name>
</gene>
<evidence type="ECO:0000256" key="9">
    <source>
        <dbReference type="SAM" id="Phobius"/>
    </source>
</evidence>
<feature type="transmembrane region" description="Helical" evidence="9">
    <location>
        <begin position="388"/>
        <end position="413"/>
    </location>
</feature>
<organism evidence="11 12">
    <name type="scientific">Ascodesmis nigricans</name>
    <dbReference type="NCBI Taxonomy" id="341454"/>
    <lineage>
        <taxon>Eukaryota</taxon>
        <taxon>Fungi</taxon>
        <taxon>Dikarya</taxon>
        <taxon>Ascomycota</taxon>
        <taxon>Pezizomycotina</taxon>
        <taxon>Pezizomycetes</taxon>
        <taxon>Pezizales</taxon>
        <taxon>Ascodesmidaceae</taxon>
        <taxon>Ascodesmis</taxon>
    </lineage>
</organism>
<reference evidence="11 12" key="1">
    <citation type="submission" date="2019-04" db="EMBL/GenBank/DDBJ databases">
        <title>Comparative genomics and transcriptomics to analyze fruiting body development in filamentous ascomycetes.</title>
        <authorList>
            <consortium name="DOE Joint Genome Institute"/>
            <person name="Lutkenhaus R."/>
            <person name="Traeger S."/>
            <person name="Breuer J."/>
            <person name="Kuo A."/>
            <person name="Lipzen A."/>
            <person name="Pangilinan J."/>
            <person name="Dilworth D."/>
            <person name="Sandor L."/>
            <person name="Poggeler S."/>
            <person name="Barry K."/>
            <person name="Grigoriev I.V."/>
            <person name="Nowrousian M."/>
        </authorList>
    </citation>
    <scope>NUCLEOTIDE SEQUENCE [LARGE SCALE GENOMIC DNA]</scope>
    <source>
        <strain evidence="11 12">CBS 389.68</strain>
    </source>
</reference>
<dbReference type="InParanoid" id="A0A4S2MWN1"/>
<feature type="domain" description="Amino acid transporter transmembrane" evidence="10">
    <location>
        <begin position="207"/>
        <end position="606"/>
    </location>
</feature>
<dbReference type="EMBL" id="ML220121">
    <property type="protein sequence ID" value="TGZ81031.1"/>
    <property type="molecule type" value="Genomic_DNA"/>
</dbReference>
<feature type="transmembrane region" description="Helical" evidence="9">
    <location>
        <begin position="553"/>
        <end position="573"/>
    </location>
</feature>
<dbReference type="GO" id="GO:0005774">
    <property type="term" value="C:vacuolar membrane"/>
    <property type="evidence" value="ECO:0007669"/>
    <property type="project" value="TreeGrafter"/>
</dbReference>
<feature type="transmembrane region" description="Helical" evidence="9">
    <location>
        <begin position="460"/>
        <end position="481"/>
    </location>
</feature>
<feature type="transmembrane region" description="Helical" evidence="9">
    <location>
        <begin position="425"/>
        <end position="448"/>
    </location>
</feature>
<dbReference type="AlphaFoldDB" id="A0A4S2MWN1"/>
<feature type="compositionally biased region" description="Polar residues" evidence="8">
    <location>
        <begin position="22"/>
        <end position="55"/>
    </location>
</feature>
<dbReference type="InterPro" id="IPR013057">
    <property type="entry name" value="AA_transpt_TM"/>
</dbReference>
<evidence type="ECO:0000256" key="2">
    <source>
        <dbReference type="ARBA" id="ARBA00008066"/>
    </source>
</evidence>
<feature type="transmembrane region" description="Helical" evidence="9">
    <location>
        <begin position="316"/>
        <end position="339"/>
    </location>
</feature>
<dbReference type="PANTHER" id="PTHR22950:SF692">
    <property type="entry name" value="TRANSMEMBRANE AMINO ACID TRANSPORTER FAMILY PROTEIN"/>
    <property type="match status" value="1"/>
</dbReference>
<keyword evidence="6 9" id="KW-1133">Transmembrane helix</keyword>
<keyword evidence="3" id="KW-0813">Transport</keyword>
<keyword evidence="5" id="KW-0029">Amino-acid transport</keyword>
<comment type="similarity">
    <text evidence="2">Belongs to the amino acid/polyamine transporter 2 family.</text>
</comment>
<dbReference type="PANTHER" id="PTHR22950">
    <property type="entry name" value="AMINO ACID TRANSPORTER"/>
    <property type="match status" value="1"/>
</dbReference>
<evidence type="ECO:0000313" key="12">
    <source>
        <dbReference type="Proteomes" id="UP000298138"/>
    </source>
</evidence>
<feature type="transmembrane region" description="Helical" evidence="9">
    <location>
        <begin position="346"/>
        <end position="368"/>
    </location>
</feature>
<keyword evidence="12" id="KW-1185">Reference proteome</keyword>
<dbReference type="OrthoDB" id="655540at2759"/>
<dbReference type="FunCoup" id="A0A4S2MWN1">
    <property type="interactions" value="311"/>
</dbReference>
<dbReference type="Proteomes" id="UP000298138">
    <property type="component" value="Unassembled WGS sequence"/>
</dbReference>
<feature type="compositionally biased region" description="Low complexity" evidence="8">
    <location>
        <begin position="1"/>
        <end position="13"/>
    </location>
</feature>
<evidence type="ECO:0000256" key="7">
    <source>
        <dbReference type="ARBA" id="ARBA00023136"/>
    </source>
</evidence>
<dbReference type="GO" id="GO:0015179">
    <property type="term" value="F:L-amino acid transmembrane transporter activity"/>
    <property type="evidence" value="ECO:0007669"/>
    <property type="project" value="TreeGrafter"/>
</dbReference>
<feature type="transmembrane region" description="Helical" evidence="9">
    <location>
        <begin position="288"/>
        <end position="310"/>
    </location>
</feature>
<keyword evidence="4 9" id="KW-0812">Transmembrane</keyword>
<name>A0A4S2MWN1_9PEZI</name>
<keyword evidence="7 9" id="KW-0472">Membrane</keyword>
<sequence length="615" mass="67451">MTDSDNSSTTSRTPGPTDVRNNRSTSEGYFESISPSAKSTSREIPNSSQGSSGSTIRERRSSLSLGLDSLRHAGGVNSIENFARSWTRAAGYFEITPARSYVSISSTEDQESGREDLESALLDEEDNDLSSIGYGAHRTRDYGSISSNLPRSSMPVERFDDPISRHAAELFNESQRELEVIDKEREPLLVKTVEREDGVLETTIVGQSTLPQTVFNSVNVLIGVGLLSLPLGIRYSGWVIGMLFLLAAAIITNYTAKILARCLDKSPNKALVTYSDIAYIAYGEVGRVCVSVLFLLELVAACVALVVLFADSLADLIPSISIIQWKIISFFVFTPLAFLPLRVLSLTSVLGILSTLSIFIIIVINGLLKPDAPGSLREPMPTYWWPESWWTLPLSFGLLMSPWGGHGVFPNIYKDMRHPYKYNRAVNYTYIFTYVLDAAMAGVGLLMFGDNIRDELTANIIATVGYPEALKVAMVVFVAIIPVTKTPLNARPIISTLEHVTGVNQISLAGAEGAIGMSSLTRSIIRIAIKVGVNIFVVILAILVPGFDSIMSFLGSALCFAICIILPLLFYLRIFGDEVSPRERFWDWVLIIISTCMALVGTAFTFIPKEKLLSF</sequence>
<feature type="transmembrane region" description="Helical" evidence="9">
    <location>
        <begin position="527"/>
        <end position="547"/>
    </location>
</feature>
<evidence type="ECO:0000256" key="4">
    <source>
        <dbReference type="ARBA" id="ARBA00022692"/>
    </source>
</evidence>
<accession>A0A4S2MWN1</accession>
<protein>
    <recommendedName>
        <fullName evidence="10">Amino acid transporter transmembrane domain-containing protein</fullName>
    </recommendedName>
</protein>
<proteinExistence type="inferred from homology"/>
<dbReference type="Pfam" id="PF01490">
    <property type="entry name" value="Aa_trans"/>
    <property type="match status" value="1"/>
</dbReference>
<evidence type="ECO:0000313" key="11">
    <source>
        <dbReference type="EMBL" id="TGZ81031.1"/>
    </source>
</evidence>
<comment type="subcellular location">
    <subcellularLocation>
        <location evidence="1">Membrane</location>
        <topology evidence="1">Multi-pass membrane protein</topology>
    </subcellularLocation>
</comment>
<dbReference type="STRING" id="341454.A0A4S2MWN1"/>
<feature type="transmembrane region" description="Helical" evidence="9">
    <location>
        <begin position="585"/>
        <end position="607"/>
    </location>
</feature>
<feature type="region of interest" description="Disordered" evidence="8">
    <location>
        <begin position="1"/>
        <end position="60"/>
    </location>
</feature>
<feature type="transmembrane region" description="Helical" evidence="9">
    <location>
        <begin position="235"/>
        <end position="256"/>
    </location>
</feature>
<evidence type="ECO:0000256" key="6">
    <source>
        <dbReference type="ARBA" id="ARBA00022989"/>
    </source>
</evidence>
<evidence type="ECO:0000256" key="8">
    <source>
        <dbReference type="SAM" id="MobiDB-lite"/>
    </source>
</evidence>